<reference evidence="2 3" key="1">
    <citation type="journal article" date="2017" name="Nat. Ecol. Evol.">
        <title>Scallop genome provides insights into evolution of bilaterian karyotype and development.</title>
        <authorList>
            <person name="Wang S."/>
            <person name="Zhang J."/>
            <person name="Jiao W."/>
            <person name="Li J."/>
            <person name="Xun X."/>
            <person name="Sun Y."/>
            <person name="Guo X."/>
            <person name="Huan P."/>
            <person name="Dong B."/>
            <person name="Zhang L."/>
            <person name="Hu X."/>
            <person name="Sun X."/>
            <person name="Wang J."/>
            <person name="Zhao C."/>
            <person name="Wang Y."/>
            <person name="Wang D."/>
            <person name="Huang X."/>
            <person name="Wang R."/>
            <person name="Lv J."/>
            <person name="Li Y."/>
            <person name="Zhang Z."/>
            <person name="Liu B."/>
            <person name="Lu W."/>
            <person name="Hui Y."/>
            <person name="Liang J."/>
            <person name="Zhou Z."/>
            <person name="Hou R."/>
            <person name="Li X."/>
            <person name="Liu Y."/>
            <person name="Li H."/>
            <person name="Ning X."/>
            <person name="Lin Y."/>
            <person name="Zhao L."/>
            <person name="Xing Q."/>
            <person name="Dou J."/>
            <person name="Li Y."/>
            <person name="Mao J."/>
            <person name="Guo H."/>
            <person name="Dou H."/>
            <person name="Li T."/>
            <person name="Mu C."/>
            <person name="Jiang W."/>
            <person name="Fu Q."/>
            <person name="Fu X."/>
            <person name="Miao Y."/>
            <person name="Liu J."/>
            <person name="Yu Q."/>
            <person name="Li R."/>
            <person name="Liao H."/>
            <person name="Li X."/>
            <person name="Kong Y."/>
            <person name="Jiang Z."/>
            <person name="Chourrout D."/>
            <person name="Li R."/>
            <person name="Bao Z."/>
        </authorList>
    </citation>
    <scope>NUCLEOTIDE SEQUENCE [LARGE SCALE GENOMIC DNA]</scope>
    <source>
        <strain evidence="2 3">PY_sf001</strain>
    </source>
</reference>
<dbReference type="EMBL" id="NEDP02004420">
    <property type="protein sequence ID" value="OWF45683.1"/>
    <property type="molecule type" value="Genomic_DNA"/>
</dbReference>
<evidence type="ECO:0000313" key="2">
    <source>
        <dbReference type="EMBL" id="OWF45683.1"/>
    </source>
</evidence>
<keyword evidence="3" id="KW-1185">Reference proteome</keyword>
<evidence type="ECO:0000313" key="3">
    <source>
        <dbReference type="Proteomes" id="UP000242188"/>
    </source>
</evidence>
<dbReference type="Proteomes" id="UP000242188">
    <property type="component" value="Unassembled WGS sequence"/>
</dbReference>
<dbReference type="OrthoDB" id="10605379at2759"/>
<dbReference type="STRING" id="6573.A0A210QAB8"/>
<dbReference type="Pfam" id="PF17517">
    <property type="entry name" value="IgGFc_binding"/>
    <property type="match status" value="1"/>
</dbReference>
<name>A0A210QAB8_MIZYE</name>
<dbReference type="AlphaFoldDB" id="A0A210QAB8"/>
<feature type="domain" description="IgGFc-binding protein N-terminal" evidence="1">
    <location>
        <begin position="93"/>
        <end position="368"/>
    </location>
</feature>
<dbReference type="InterPro" id="IPR035234">
    <property type="entry name" value="IgGFc-bd_N"/>
</dbReference>
<organism evidence="2 3">
    <name type="scientific">Mizuhopecten yessoensis</name>
    <name type="common">Japanese scallop</name>
    <name type="synonym">Patinopecten yessoensis</name>
    <dbReference type="NCBI Taxonomy" id="6573"/>
    <lineage>
        <taxon>Eukaryota</taxon>
        <taxon>Metazoa</taxon>
        <taxon>Spiralia</taxon>
        <taxon>Lophotrochozoa</taxon>
        <taxon>Mollusca</taxon>
        <taxon>Bivalvia</taxon>
        <taxon>Autobranchia</taxon>
        <taxon>Pteriomorphia</taxon>
        <taxon>Pectinida</taxon>
        <taxon>Pectinoidea</taxon>
        <taxon>Pectinidae</taxon>
        <taxon>Mizuhopecten</taxon>
    </lineage>
</organism>
<protein>
    <submittedName>
        <fullName evidence="2">IgGFc-binding protein</fullName>
    </submittedName>
</protein>
<dbReference type="PANTHER" id="PTHR46534:SF1">
    <property type="entry name" value="IGGFC-BINDING PROTEIN N-TERMINAL DOMAIN-CONTAINING PROTEIN"/>
    <property type="match status" value="1"/>
</dbReference>
<sequence length="400" mass="44076">MLGFPENRVQGYSYLRVTVTNACERRINVTITSHVFNDLDTYVLQPAASDTSTVAGELMVKGSKRTKQGVKIITTGDAKVYIEVDNINAKEGALVIPVQFLGYRHYVVTGVSTEGTTQSEILLVGVTDQTDVAVTIHTTTNVIYDRDMFFNGAVIYIQLDEFDTVQIQSDSGDLSGSLIESSSPISVFSGNQAVSINTNVGYLLEQMPAIMFWQTKFVIVPPKGFNYECKIVAAFSWTLVRYRCSLVGWHDVLLVSAGTDVALQLGSALCTVIASKPILTTMIIRAMTFDPAMVVIQPVREVHRHIPFYVPETLEFAQIILVTYTDDIYDMTLDNDTLTNVIAPSFEPLYVAVVEDIKSGTHIIKTSGSSLRISGYIFGLFGGLTSAFPLQFQQNRVRIA</sequence>
<evidence type="ECO:0000259" key="1">
    <source>
        <dbReference type="Pfam" id="PF17517"/>
    </source>
</evidence>
<accession>A0A210QAB8</accession>
<comment type="caution">
    <text evidence="2">The sequence shown here is derived from an EMBL/GenBank/DDBJ whole genome shotgun (WGS) entry which is preliminary data.</text>
</comment>
<dbReference type="PANTHER" id="PTHR46534">
    <property type="entry name" value="IGGFC_BINDING DOMAIN-CONTAINING PROTEIN"/>
    <property type="match status" value="1"/>
</dbReference>
<gene>
    <name evidence="2" type="ORF">KP79_PYT26285</name>
</gene>
<proteinExistence type="predicted"/>